<feature type="compositionally biased region" description="Basic and acidic residues" evidence="1">
    <location>
        <begin position="1"/>
        <end position="14"/>
    </location>
</feature>
<feature type="domain" description="Rifampin ADP-ribosyltransferase" evidence="2">
    <location>
        <begin position="18"/>
        <end position="116"/>
    </location>
</feature>
<name>A0A857DIK3_9FIRM</name>
<evidence type="ECO:0000313" key="3">
    <source>
        <dbReference type="EMBL" id="QHA00767.1"/>
    </source>
</evidence>
<dbReference type="AlphaFoldDB" id="A0A857DIK3"/>
<reference evidence="3 4" key="1">
    <citation type="submission" date="2019-12" db="EMBL/GenBank/DDBJ databases">
        <title>Sequence classification of anaerobic respiratory reductive dehalogenases: First we see many, then we see few.</title>
        <authorList>
            <person name="Molenda O."/>
            <person name="Puentes Jacome L.A."/>
            <person name="Cao X."/>
            <person name="Nesbo C.L."/>
            <person name="Tang S."/>
            <person name="Morson N."/>
            <person name="Patron J."/>
            <person name="Lomheim L."/>
            <person name="Wishart D.S."/>
            <person name="Edwards E.A."/>
        </authorList>
    </citation>
    <scope>NUCLEOTIDE SEQUENCE [LARGE SCALE GENOMIC DNA]</scope>
    <source>
        <strain evidence="3 4">12DCA</strain>
    </source>
</reference>
<dbReference type="InterPro" id="IPR021975">
    <property type="entry name" value="Rifampin_Arr"/>
</dbReference>
<accession>A0A857DIK3</accession>
<dbReference type="GO" id="GO:0016740">
    <property type="term" value="F:transferase activity"/>
    <property type="evidence" value="ECO:0007669"/>
    <property type="project" value="UniProtKB-KW"/>
</dbReference>
<organism evidence="3 4">
    <name type="scientific">Dehalobacter restrictus</name>
    <dbReference type="NCBI Taxonomy" id="55583"/>
    <lineage>
        <taxon>Bacteria</taxon>
        <taxon>Bacillati</taxon>
        <taxon>Bacillota</taxon>
        <taxon>Clostridia</taxon>
        <taxon>Eubacteriales</taxon>
        <taxon>Desulfitobacteriaceae</taxon>
        <taxon>Dehalobacter</taxon>
    </lineage>
</organism>
<dbReference type="Gene3D" id="3.20.170.40">
    <property type="entry name" value="Rifampin ADP-ribosyltransferase domain"/>
    <property type="match status" value="1"/>
</dbReference>
<dbReference type="InterPro" id="IPR038611">
    <property type="entry name" value="Arr_sf"/>
</dbReference>
<feature type="region of interest" description="Disordered" evidence="1">
    <location>
        <begin position="78"/>
        <end position="103"/>
    </location>
</feature>
<dbReference type="RefSeq" id="WP_019225919.1">
    <property type="nucleotide sequence ID" value="NZ_CP046996.1"/>
</dbReference>
<feature type="region of interest" description="Disordered" evidence="1">
    <location>
        <begin position="1"/>
        <end position="41"/>
    </location>
</feature>
<dbReference type="Proteomes" id="UP000430508">
    <property type="component" value="Chromosome"/>
</dbReference>
<proteinExistence type="predicted"/>
<dbReference type="NCBIfam" id="NF033144">
    <property type="entry name" value="rifampin_ARR"/>
    <property type="match status" value="1"/>
</dbReference>
<evidence type="ECO:0000313" key="4">
    <source>
        <dbReference type="Proteomes" id="UP000430508"/>
    </source>
</evidence>
<evidence type="ECO:0000256" key="1">
    <source>
        <dbReference type="SAM" id="MobiDB-lite"/>
    </source>
</evidence>
<feature type="compositionally biased region" description="Basic and acidic residues" evidence="1">
    <location>
        <begin position="22"/>
        <end position="32"/>
    </location>
</feature>
<dbReference type="Pfam" id="PF12120">
    <property type="entry name" value="Arr-ms"/>
    <property type="match status" value="1"/>
</dbReference>
<keyword evidence="3" id="KW-0808">Transferase</keyword>
<protein>
    <submittedName>
        <fullName evidence="3">NAD(+)--rifampin ADP-ribosyltransferase</fullName>
    </submittedName>
</protein>
<evidence type="ECO:0000259" key="2">
    <source>
        <dbReference type="Pfam" id="PF12120"/>
    </source>
</evidence>
<gene>
    <name evidence="3" type="primary">arr</name>
    <name evidence="3" type="ORF">GQ588_09040</name>
</gene>
<dbReference type="EMBL" id="CP046996">
    <property type="protein sequence ID" value="QHA00767.1"/>
    <property type="molecule type" value="Genomic_DNA"/>
</dbReference>
<sequence length="144" mass="16248">MNMKNERTPSKTLDHGPFYHGTKADLKARDMLEPGNSSNYGERKKANYVYLTATLDAATWGAELAVGDGPGRIYRVEPTGPIEDDPNLTDKKFPGNPTRSYRTQHPLRVMGEVLDWKGHSPEELKNMRDHLDKLKRLGIEAIND</sequence>